<organism evidence="1 2">
    <name type="scientific">Brucella lupini</name>
    <dbReference type="NCBI Taxonomy" id="255457"/>
    <lineage>
        <taxon>Bacteria</taxon>
        <taxon>Pseudomonadati</taxon>
        <taxon>Pseudomonadota</taxon>
        <taxon>Alphaproteobacteria</taxon>
        <taxon>Hyphomicrobiales</taxon>
        <taxon>Brucellaceae</taxon>
        <taxon>Brucella/Ochrobactrum group</taxon>
        <taxon>Brucella</taxon>
    </lineage>
</organism>
<evidence type="ECO:0000313" key="1">
    <source>
        <dbReference type="EMBL" id="OYR29523.1"/>
    </source>
</evidence>
<evidence type="ECO:0000313" key="2">
    <source>
        <dbReference type="Proteomes" id="UP000216363"/>
    </source>
</evidence>
<name>A0A256GQP4_9HYPH</name>
<reference evidence="1 2" key="1">
    <citation type="submission" date="2017-07" db="EMBL/GenBank/DDBJ databases">
        <title>Draft genome of Ochrobactrum lupini type strain LUP21.</title>
        <authorList>
            <person name="Krzyzanowska D.M."/>
            <person name="Jafra S."/>
        </authorList>
    </citation>
    <scope>NUCLEOTIDE SEQUENCE [LARGE SCALE GENOMIC DNA]</scope>
    <source>
        <strain evidence="1 2">LUP21</strain>
    </source>
</reference>
<gene>
    <name evidence="1" type="ORF">CES86_2086</name>
</gene>
<dbReference type="Proteomes" id="UP000216363">
    <property type="component" value="Unassembled WGS sequence"/>
</dbReference>
<protein>
    <submittedName>
        <fullName evidence="1">Uncharacterized protein</fullName>
    </submittedName>
</protein>
<comment type="caution">
    <text evidence="1">The sequence shown here is derived from an EMBL/GenBank/DDBJ whole genome shotgun (WGS) entry which is preliminary data.</text>
</comment>
<dbReference type="EMBL" id="NNRN01000046">
    <property type="protein sequence ID" value="OYR29523.1"/>
    <property type="molecule type" value="Genomic_DNA"/>
</dbReference>
<accession>A0A256GQP4</accession>
<dbReference type="AlphaFoldDB" id="A0A256GQP4"/>
<sequence length="42" mass="4885">MVAPGRHIRVIAAFKRLKTAIGKNMCNFINFWEIDQLPNRIT</sequence>
<proteinExistence type="predicted"/>